<proteinExistence type="predicted"/>
<name>A0A644UH38_9ZZZZ</name>
<sequence length="171" mass="19210">MFDIEYRMGGLMPDWSMFSGHPDGPAVVGKHWPEASERIGFRIDGSVWETDPPASSYPPSIAFKAASLQGEAKGLEFYFIMRELLFHKRVNIAKRENLLRAAEESGLNIQVFLRDLDGQGRELFEADLKFAADLNVDLFPTYIMSSLSGKRARLAGFISYDKLSATIDEIL</sequence>
<dbReference type="Gene3D" id="3.40.30.10">
    <property type="entry name" value="Glutaredoxin"/>
    <property type="match status" value="1"/>
</dbReference>
<protein>
    <recommendedName>
        <fullName evidence="2">DSBA-like thioredoxin domain-containing protein</fullName>
    </recommendedName>
</protein>
<organism evidence="1">
    <name type="scientific">bioreactor metagenome</name>
    <dbReference type="NCBI Taxonomy" id="1076179"/>
    <lineage>
        <taxon>unclassified sequences</taxon>
        <taxon>metagenomes</taxon>
        <taxon>ecological metagenomes</taxon>
    </lineage>
</organism>
<dbReference type="InterPro" id="IPR036249">
    <property type="entry name" value="Thioredoxin-like_sf"/>
</dbReference>
<gene>
    <name evidence="1" type="ORF">SDC9_24159</name>
</gene>
<dbReference type="SUPFAM" id="SSF52833">
    <property type="entry name" value="Thioredoxin-like"/>
    <property type="match status" value="1"/>
</dbReference>
<dbReference type="AlphaFoldDB" id="A0A644UH38"/>
<dbReference type="Pfam" id="PF13743">
    <property type="entry name" value="Thioredoxin_5"/>
    <property type="match status" value="1"/>
</dbReference>
<evidence type="ECO:0000313" key="1">
    <source>
        <dbReference type="EMBL" id="MPL78295.1"/>
    </source>
</evidence>
<evidence type="ECO:0008006" key="2">
    <source>
        <dbReference type="Google" id="ProtNLM"/>
    </source>
</evidence>
<dbReference type="EMBL" id="VSSQ01000115">
    <property type="protein sequence ID" value="MPL78295.1"/>
    <property type="molecule type" value="Genomic_DNA"/>
</dbReference>
<comment type="caution">
    <text evidence="1">The sequence shown here is derived from an EMBL/GenBank/DDBJ whole genome shotgun (WGS) entry which is preliminary data.</text>
</comment>
<accession>A0A644UH38</accession>
<reference evidence="1" key="1">
    <citation type="submission" date="2019-08" db="EMBL/GenBank/DDBJ databases">
        <authorList>
            <person name="Kucharzyk K."/>
            <person name="Murdoch R.W."/>
            <person name="Higgins S."/>
            <person name="Loffler F."/>
        </authorList>
    </citation>
    <scope>NUCLEOTIDE SEQUENCE</scope>
</reference>